<accession>A0A162MN00</accession>
<proteinExistence type="predicted"/>
<sequence>MAGLVAYASSDEDEEEFQQETQVQQAHESRTTSKPPSGDSVPASGLEGGISVEAARPQENETQPVGPSQPLEPDEAKAPLDGAHANGHSAVLVGPRRPSPPPDDTPMVGPSLPPLMADHPYDDDERDSDAPPPLSPYSAERAAVRELTLPRVPDFDIPPSPPGTLVPPAAAAAAASAARNKKFATFLELKRNKGTHFNARLAQSDAMKNPALMDKLLAFVGLEPHGWAADKDAAAAARGAVPAAAQQYASTLPAEVWDPTALPPWAYRRSLKRLQDEGAKQRARRPGDKVDFVPAAASNSSAAGAVTSQEGSRSGTPSATGKRKTRFD</sequence>
<comment type="caution">
    <text evidence="2">The sequence shown here is derived from an EMBL/GenBank/DDBJ whole genome shotgun (WGS) entry which is preliminary data.</text>
</comment>
<dbReference type="PANTHER" id="PTHR13464">
    <property type="entry name" value="TRANSCRIPTIONAL REGULATOR PROTEIN HCNGP"/>
    <property type="match status" value="1"/>
</dbReference>
<gene>
    <name evidence="2" type="ORF">SPI_02987</name>
</gene>
<evidence type="ECO:0000256" key="1">
    <source>
        <dbReference type="SAM" id="MobiDB-lite"/>
    </source>
</evidence>
<dbReference type="GO" id="GO:0005634">
    <property type="term" value="C:nucleus"/>
    <property type="evidence" value="ECO:0007669"/>
    <property type="project" value="TreeGrafter"/>
</dbReference>
<feature type="region of interest" description="Disordered" evidence="1">
    <location>
        <begin position="1"/>
        <end position="137"/>
    </location>
</feature>
<dbReference type="InterPro" id="IPR012479">
    <property type="entry name" value="SAP30BP"/>
</dbReference>
<dbReference type="OrthoDB" id="1714508at2759"/>
<dbReference type="EMBL" id="AZHD01000004">
    <property type="protein sequence ID" value="OAA64340.1"/>
    <property type="molecule type" value="Genomic_DNA"/>
</dbReference>
<dbReference type="GO" id="GO:0006355">
    <property type="term" value="P:regulation of DNA-templated transcription"/>
    <property type="evidence" value="ECO:0007669"/>
    <property type="project" value="InterPro"/>
</dbReference>
<feature type="compositionally biased region" description="Low complexity" evidence="1">
    <location>
        <begin position="295"/>
        <end position="305"/>
    </location>
</feature>
<dbReference type="STRING" id="1081102.A0A162MN00"/>
<dbReference type="PANTHER" id="PTHR13464:SF0">
    <property type="entry name" value="SAP30-BINDING PROTEIN"/>
    <property type="match status" value="1"/>
</dbReference>
<feature type="compositionally biased region" description="Polar residues" evidence="1">
    <location>
        <begin position="306"/>
        <end position="319"/>
    </location>
</feature>
<evidence type="ECO:0000313" key="3">
    <source>
        <dbReference type="Proteomes" id="UP000076874"/>
    </source>
</evidence>
<keyword evidence="3" id="KW-1185">Reference proteome</keyword>
<dbReference type="AlphaFoldDB" id="A0A162MN00"/>
<feature type="region of interest" description="Disordered" evidence="1">
    <location>
        <begin position="273"/>
        <end position="328"/>
    </location>
</feature>
<organism evidence="2 3">
    <name type="scientific">Niveomyces insectorum RCEF 264</name>
    <dbReference type="NCBI Taxonomy" id="1081102"/>
    <lineage>
        <taxon>Eukaryota</taxon>
        <taxon>Fungi</taxon>
        <taxon>Dikarya</taxon>
        <taxon>Ascomycota</taxon>
        <taxon>Pezizomycotina</taxon>
        <taxon>Sordariomycetes</taxon>
        <taxon>Hypocreomycetidae</taxon>
        <taxon>Hypocreales</taxon>
        <taxon>Cordycipitaceae</taxon>
        <taxon>Niveomyces</taxon>
    </lineage>
</organism>
<feature type="compositionally biased region" description="Basic and acidic residues" evidence="1">
    <location>
        <begin position="273"/>
        <end position="291"/>
    </location>
</feature>
<name>A0A162MN00_9HYPO</name>
<dbReference type="Proteomes" id="UP000076874">
    <property type="component" value="Unassembled WGS sequence"/>
</dbReference>
<protein>
    <submittedName>
        <fullName evidence="2">HCNGP-like protein</fullName>
    </submittedName>
</protein>
<evidence type="ECO:0000313" key="2">
    <source>
        <dbReference type="EMBL" id="OAA64340.1"/>
    </source>
</evidence>
<dbReference type="Pfam" id="PF07818">
    <property type="entry name" value="HCNGP"/>
    <property type="match status" value="1"/>
</dbReference>
<reference evidence="2 3" key="1">
    <citation type="journal article" date="2016" name="Genome Biol. Evol.">
        <title>Divergent and convergent evolution of fungal pathogenicity.</title>
        <authorList>
            <person name="Shang Y."/>
            <person name="Xiao G."/>
            <person name="Zheng P."/>
            <person name="Cen K."/>
            <person name="Zhan S."/>
            <person name="Wang C."/>
        </authorList>
    </citation>
    <scope>NUCLEOTIDE SEQUENCE [LARGE SCALE GENOMIC DNA]</scope>
    <source>
        <strain evidence="2 3">RCEF 264</strain>
    </source>
</reference>